<dbReference type="InterPro" id="IPR011009">
    <property type="entry name" value="Kinase-like_dom_sf"/>
</dbReference>
<dbReference type="RefSeq" id="XP_060321285.1">
    <property type="nucleotide sequence ID" value="XM_060468714.1"/>
</dbReference>
<feature type="domain" description="Protein kinase" evidence="1">
    <location>
        <begin position="1"/>
        <end position="253"/>
    </location>
</feature>
<dbReference type="Pfam" id="PF00069">
    <property type="entry name" value="Pkinase"/>
    <property type="match status" value="1"/>
</dbReference>
<sequence length="253" mass="28704">MREVVSSVEVYSESDYLYIKLLYKEHGALFIAQSPSRTYDLDALQGKRVPVESQHVSLPADLDSPTAAPFPLPADSYVKGVDFIRYDHDKPNTEPLGQALIDETRVYEDLRHHPHPNICQYRGYIADETDRVTGLCLQKYQYMLAIAVWKKVDIDWDVVMKDYKSAIDHLHSLGWIHNDISSGNLMIDYNLRGGIIDFGGSTREGASIDIETPFWTRGSRVAEKENDYYGLRRAELFIHDGGGGPNWSGFTKS</sequence>
<accession>A0AA39IVV6</accession>
<evidence type="ECO:0000313" key="3">
    <source>
        <dbReference type="Proteomes" id="UP001175211"/>
    </source>
</evidence>
<name>A0AA39IVV6_ARMTA</name>
<dbReference type="AlphaFoldDB" id="A0AA39IVV6"/>
<proteinExistence type="predicted"/>
<dbReference type="GO" id="GO:0005524">
    <property type="term" value="F:ATP binding"/>
    <property type="evidence" value="ECO:0007669"/>
    <property type="project" value="InterPro"/>
</dbReference>
<dbReference type="GeneID" id="85352262"/>
<dbReference type="PROSITE" id="PS50011">
    <property type="entry name" value="PROTEIN_KINASE_DOM"/>
    <property type="match status" value="1"/>
</dbReference>
<protein>
    <recommendedName>
        <fullName evidence="1">Protein kinase domain-containing protein</fullName>
    </recommendedName>
</protein>
<reference evidence="2" key="1">
    <citation type="submission" date="2023-06" db="EMBL/GenBank/DDBJ databases">
        <authorList>
            <consortium name="Lawrence Berkeley National Laboratory"/>
            <person name="Ahrendt S."/>
            <person name="Sahu N."/>
            <person name="Indic B."/>
            <person name="Wong-Bajracharya J."/>
            <person name="Merenyi Z."/>
            <person name="Ke H.-M."/>
            <person name="Monk M."/>
            <person name="Kocsube S."/>
            <person name="Drula E."/>
            <person name="Lipzen A."/>
            <person name="Balint B."/>
            <person name="Henrissat B."/>
            <person name="Andreopoulos B."/>
            <person name="Martin F.M."/>
            <person name="Harder C.B."/>
            <person name="Rigling D."/>
            <person name="Ford K.L."/>
            <person name="Foster G.D."/>
            <person name="Pangilinan J."/>
            <person name="Papanicolaou A."/>
            <person name="Barry K."/>
            <person name="LaButti K."/>
            <person name="Viragh M."/>
            <person name="Koriabine M."/>
            <person name="Yan M."/>
            <person name="Riley R."/>
            <person name="Champramary S."/>
            <person name="Plett K.L."/>
            <person name="Tsai I.J."/>
            <person name="Slot J."/>
            <person name="Sipos G."/>
            <person name="Plett J."/>
            <person name="Nagy L.G."/>
            <person name="Grigoriev I.V."/>
        </authorList>
    </citation>
    <scope>NUCLEOTIDE SEQUENCE</scope>
    <source>
        <strain evidence="2">CCBAS 213</strain>
    </source>
</reference>
<dbReference type="SUPFAM" id="SSF56112">
    <property type="entry name" value="Protein kinase-like (PK-like)"/>
    <property type="match status" value="1"/>
</dbReference>
<dbReference type="Proteomes" id="UP001175211">
    <property type="component" value="Unassembled WGS sequence"/>
</dbReference>
<keyword evidence="3" id="KW-1185">Reference proteome</keyword>
<organism evidence="2 3">
    <name type="scientific">Armillaria tabescens</name>
    <name type="common">Ringless honey mushroom</name>
    <name type="synonym">Agaricus tabescens</name>
    <dbReference type="NCBI Taxonomy" id="1929756"/>
    <lineage>
        <taxon>Eukaryota</taxon>
        <taxon>Fungi</taxon>
        <taxon>Dikarya</taxon>
        <taxon>Basidiomycota</taxon>
        <taxon>Agaricomycotina</taxon>
        <taxon>Agaricomycetes</taxon>
        <taxon>Agaricomycetidae</taxon>
        <taxon>Agaricales</taxon>
        <taxon>Marasmiineae</taxon>
        <taxon>Physalacriaceae</taxon>
        <taxon>Desarmillaria</taxon>
    </lineage>
</organism>
<dbReference type="InterPro" id="IPR000719">
    <property type="entry name" value="Prot_kinase_dom"/>
</dbReference>
<evidence type="ECO:0000259" key="1">
    <source>
        <dbReference type="PROSITE" id="PS50011"/>
    </source>
</evidence>
<gene>
    <name evidence="2" type="ORF">EV420DRAFT_1322016</name>
</gene>
<dbReference type="GO" id="GO:0004672">
    <property type="term" value="F:protein kinase activity"/>
    <property type="evidence" value="ECO:0007669"/>
    <property type="project" value="InterPro"/>
</dbReference>
<dbReference type="Gene3D" id="1.10.510.10">
    <property type="entry name" value="Transferase(Phosphotransferase) domain 1"/>
    <property type="match status" value="1"/>
</dbReference>
<evidence type="ECO:0000313" key="2">
    <source>
        <dbReference type="EMBL" id="KAK0430800.1"/>
    </source>
</evidence>
<comment type="caution">
    <text evidence="2">The sequence shown here is derived from an EMBL/GenBank/DDBJ whole genome shotgun (WGS) entry which is preliminary data.</text>
</comment>
<dbReference type="EMBL" id="JAUEPS010000498">
    <property type="protein sequence ID" value="KAK0430800.1"/>
    <property type="molecule type" value="Genomic_DNA"/>
</dbReference>